<sequence length="127" mass="13769">MEALRIELLCGRYGVARLAAGSEIPNWAKGEFISITSTPDELSVTCPEDSIPDGIKCEKGWRVLKLLGPLDFALVGILSRISSILADKQISIFAISTFDTDYILVKNDKVQNAVLALNDEGFVVVGI</sequence>
<evidence type="ECO:0000313" key="3">
    <source>
        <dbReference type="EMBL" id="MBP1917781.1"/>
    </source>
</evidence>
<dbReference type="InterPro" id="IPR016540">
    <property type="entry name" value="UCP008459"/>
</dbReference>
<organism evidence="3 4">
    <name type="scientific">Youngiibacter multivorans</name>
    <dbReference type="NCBI Taxonomy" id="937251"/>
    <lineage>
        <taxon>Bacteria</taxon>
        <taxon>Bacillati</taxon>
        <taxon>Bacillota</taxon>
        <taxon>Clostridia</taxon>
        <taxon>Eubacteriales</taxon>
        <taxon>Clostridiaceae</taxon>
        <taxon>Youngiibacter</taxon>
    </lineage>
</organism>
<dbReference type="PIRSF" id="PIRSF008459">
    <property type="entry name" value="UCP008459"/>
    <property type="match status" value="1"/>
</dbReference>
<evidence type="ECO:0000259" key="2">
    <source>
        <dbReference type="Pfam" id="PF21631"/>
    </source>
</evidence>
<dbReference type="InterPro" id="IPR051719">
    <property type="entry name" value="CASTOR_mTORC1"/>
</dbReference>
<dbReference type="InterPro" id="IPR027795">
    <property type="entry name" value="CASTOR_ACT_dom"/>
</dbReference>
<accession>A0ABS4FZX0</accession>
<dbReference type="RefSeq" id="WP_342453065.1">
    <property type="nucleotide sequence ID" value="NZ_JAGGKC010000001.1"/>
</dbReference>
<dbReference type="EMBL" id="JAGGKC010000001">
    <property type="protein sequence ID" value="MBP1917781.1"/>
    <property type="molecule type" value="Genomic_DNA"/>
</dbReference>
<reference evidence="3 4" key="1">
    <citation type="submission" date="2021-03" db="EMBL/GenBank/DDBJ databases">
        <title>Genomic Encyclopedia of Type Strains, Phase IV (KMG-IV): sequencing the most valuable type-strain genomes for metagenomic binning, comparative biology and taxonomic classification.</title>
        <authorList>
            <person name="Goeker M."/>
        </authorList>
    </citation>
    <scope>NUCLEOTIDE SEQUENCE [LARGE SCALE GENOMIC DNA]</scope>
    <source>
        <strain evidence="3 4">DSM 6139</strain>
    </source>
</reference>
<evidence type="ECO:0008006" key="5">
    <source>
        <dbReference type="Google" id="ProtNLM"/>
    </source>
</evidence>
<evidence type="ECO:0000259" key="1">
    <source>
        <dbReference type="Pfam" id="PF13840"/>
    </source>
</evidence>
<keyword evidence="4" id="KW-1185">Reference proteome</keyword>
<proteinExistence type="predicted"/>
<feature type="domain" description="CASTOR ACT" evidence="1">
    <location>
        <begin position="57"/>
        <end position="119"/>
    </location>
</feature>
<dbReference type="PANTHER" id="PTHR31131">
    <property type="entry name" value="CHROMOSOME 1, WHOLE GENOME SHOTGUN SEQUENCE"/>
    <property type="match status" value="1"/>
</dbReference>
<dbReference type="SUPFAM" id="SSF55021">
    <property type="entry name" value="ACT-like"/>
    <property type="match status" value="2"/>
</dbReference>
<comment type="caution">
    <text evidence="3">The sequence shown here is derived from an EMBL/GenBank/DDBJ whole genome shotgun (WGS) entry which is preliminary data.</text>
</comment>
<dbReference type="PANTHER" id="PTHR31131:SF6">
    <property type="entry name" value="CASTOR ACT DOMAIN-CONTAINING PROTEIN"/>
    <property type="match status" value="1"/>
</dbReference>
<dbReference type="InterPro" id="IPR045865">
    <property type="entry name" value="ACT-like_dom_sf"/>
</dbReference>
<dbReference type="Gene3D" id="3.30.2130.10">
    <property type="entry name" value="VC0802-like"/>
    <property type="match status" value="1"/>
</dbReference>
<evidence type="ECO:0000313" key="4">
    <source>
        <dbReference type="Proteomes" id="UP001519271"/>
    </source>
</evidence>
<protein>
    <recommendedName>
        <fullName evidence="5">Aspartate kinase</fullName>
    </recommendedName>
</protein>
<name>A0ABS4FZX0_9CLOT</name>
<gene>
    <name evidence="3" type="ORF">J2Z34_000244</name>
</gene>
<dbReference type="Pfam" id="PF21631">
    <property type="entry name" value="A9CJY8-like_N"/>
    <property type="match status" value="1"/>
</dbReference>
<dbReference type="InterPro" id="IPR049447">
    <property type="entry name" value="A9CJY8-like_N"/>
</dbReference>
<dbReference type="Proteomes" id="UP001519271">
    <property type="component" value="Unassembled WGS sequence"/>
</dbReference>
<feature type="domain" description="A9CJY8-like N-terminal" evidence="2">
    <location>
        <begin position="11"/>
        <end position="53"/>
    </location>
</feature>
<dbReference type="Pfam" id="PF13840">
    <property type="entry name" value="ACT_7"/>
    <property type="match status" value="1"/>
</dbReference>